<proteinExistence type="predicted"/>
<accession>I0AGE2</accession>
<dbReference type="Proteomes" id="UP000007394">
    <property type="component" value="Chromosome"/>
</dbReference>
<dbReference type="AlphaFoldDB" id="I0AGE2"/>
<keyword evidence="2" id="KW-1185">Reference proteome</keyword>
<dbReference type="HOGENOM" id="CLU_3026176_0_0_10"/>
<evidence type="ECO:0000313" key="1">
    <source>
        <dbReference type="EMBL" id="AFH48049.1"/>
    </source>
</evidence>
<dbReference type="KEGG" id="ial:IALB_0337"/>
<name>I0AGE2_IGNAJ</name>
<dbReference type="EMBL" id="CP003418">
    <property type="protein sequence ID" value="AFH48049.1"/>
    <property type="molecule type" value="Genomic_DNA"/>
</dbReference>
<sequence>MTVQKAIEREAGLILKKVYVSYYSTLLFNKFLWERDKDIPYNLCKTRCINKGTII</sequence>
<protein>
    <submittedName>
        <fullName evidence="1">Uncharacterized protein</fullName>
    </submittedName>
</protein>
<gene>
    <name evidence="1" type="ordered locus">IALB_0337</name>
</gene>
<reference evidence="1 2" key="1">
    <citation type="journal article" date="2012" name="Front. Microbiol.">
        <title>Complete genome of Ignavibacterium album, a metabolically versatile, flagellated, facultative anaerobe from the phylum Chlorobi.</title>
        <authorList>
            <person name="Liu Z."/>
            <person name="Frigaard N.-U."/>
            <person name="Vogl K."/>
            <person name="Iino T."/>
            <person name="Ohkuma M."/>
            <person name="Overmann J."/>
            <person name="Bryant D.A."/>
        </authorList>
    </citation>
    <scope>NUCLEOTIDE SEQUENCE [LARGE SCALE GENOMIC DNA]</scope>
    <source>
        <strain evidence="2">DSM 19864 / JCM 16511 / NBRC 101810 / Mat9-16</strain>
    </source>
</reference>
<evidence type="ECO:0000313" key="2">
    <source>
        <dbReference type="Proteomes" id="UP000007394"/>
    </source>
</evidence>
<organism evidence="1 2">
    <name type="scientific">Ignavibacterium album (strain DSM 19864 / JCM 16511 / NBRC 101810 / Mat9-16)</name>
    <dbReference type="NCBI Taxonomy" id="945713"/>
    <lineage>
        <taxon>Bacteria</taxon>
        <taxon>Pseudomonadati</taxon>
        <taxon>Ignavibacteriota</taxon>
        <taxon>Ignavibacteria</taxon>
        <taxon>Ignavibacteriales</taxon>
        <taxon>Ignavibacteriaceae</taxon>
        <taxon>Ignavibacterium</taxon>
    </lineage>
</organism>